<keyword evidence="1" id="KW-1133">Transmembrane helix</keyword>
<protein>
    <recommendedName>
        <fullName evidence="4">ABC-2 transporter permease</fullName>
    </recommendedName>
</protein>
<dbReference type="InterPro" id="IPR025699">
    <property type="entry name" value="ABC2_memb-like"/>
</dbReference>
<keyword evidence="1" id="KW-0812">Transmembrane</keyword>
<feature type="transmembrane region" description="Helical" evidence="1">
    <location>
        <begin position="191"/>
        <end position="217"/>
    </location>
</feature>
<dbReference type="Proteomes" id="UP000182569">
    <property type="component" value="Chromosome"/>
</dbReference>
<dbReference type="KEGG" id="ceu:A7L45_20430"/>
<proteinExistence type="predicted"/>
<reference evidence="3" key="1">
    <citation type="journal article" date="2016" name="Front. Microbiol.">
        <title>Complete Genome Sequence of Clostridium estertheticum DSM 8809, a Microbe Identified in Spoiled Vacuum Packed Beef.</title>
        <authorList>
            <person name="Yu Z."/>
            <person name="Gunn L."/>
            <person name="Brennan E."/>
            <person name="Reid R."/>
            <person name="Wall P.G."/>
            <person name="Gaora O.P."/>
            <person name="Hurley D."/>
            <person name="Bolton D."/>
            <person name="Fanning S."/>
        </authorList>
    </citation>
    <scope>NUCLEOTIDE SEQUENCE [LARGE SCALE GENOMIC DNA]</scope>
    <source>
        <strain evidence="3">DSM 8809</strain>
    </source>
</reference>
<feature type="transmembrane region" description="Helical" evidence="1">
    <location>
        <begin position="151"/>
        <end position="171"/>
    </location>
</feature>
<dbReference type="Pfam" id="PF13346">
    <property type="entry name" value="ABC2_membrane_5"/>
    <property type="match status" value="1"/>
</dbReference>
<name>A0A1J0GMX2_9CLOT</name>
<feature type="transmembrane region" description="Helical" evidence="1">
    <location>
        <begin position="16"/>
        <end position="34"/>
    </location>
</feature>
<evidence type="ECO:0000313" key="2">
    <source>
        <dbReference type="EMBL" id="APC42254.1"/>
    </source>
</evidence>
<keyword evidence="1" id="KW-0472">Membrane</keyword>
<evidence type="ECO:0008006" key="4">
    <source>
        <dbReference type="Google" id="ProtNLM"/>
    </source>
</evidence>
<dbReference type="PANTHER" id="PTHR41309">
    <property type="entry name" value="MEMBRANE PROTEIN-RELATED"/>
    <property type="match status" value="1"/>
</dbReference>
<gene>
    <name evidence="2" type="ORF">A7L45_20430</name>
</gene>
<dbReference type="RefSeq" id="WP_071614546.1">
    <property type="nucleotide sequence ID" value="NZ_CP015756.1"/>
</dbReference>
<organism evidence="2 3">
    <name type="scientific">Clostridium estertheticum subsp. estertheticum</name>
    <dbReference type="NCBI Taxonomy" id="1552"/>
    <lineage>
        <taxon>Bacteria</taxon>
        <taxon>Bacillati</taxon>
        <taxon>Bacillota</taxon>
        <taxon>Clostridia</taxon>
        <taxon>Eubacteriales</taxon>
        <taxon>Clostridiaceae</taxon>
        <taxon>Clostridium</taxon>
    </lineage>
</organism>
<sequence>MLNLIIKDILIQKKTIIYALLYAAFMFASFSTIFPSGFGLYVMSPMVITYLYITLAVQYDDKNNSEVILNSLPLKRSDIVISKYISTFVFGLIGIICSTLVGTIGNATGRLKFIGSISLWNVVLVIMSICIFSSIYYPVYFKFGVTRMKIFTVLIFMIFFFVPMNAMRYVIENPSNVFVHKFNLFINNTSSFTINSVVLITGLILFMISLTVSIHIYNNKEF</sequence>
<feature type="transmembrane region" description="Helical" evidence="1">
    <location>
        <begin position="80"/>
        <end position="105"/>
    </location>
</feature>
<dbReference type="OrthoDB" id="2917865at2"/>
<dbReference type="AlphaFoldDB" id="A0A1J0GMX2"/>
<accession>A0A1J0GMX2</accession>
<keyword evidence="3" id="KW-1185">Reference proteome</keyword>
<dbReference type="STRING" id="1552.A7L45_20430"/>
<evidence type="ECO:0000256" key="1">
    <source>
        <dbReference type="SAM" id="Phobius"/>
    </source>
</evidence>
<dbReference type="PANTHER" id="PTHR41309:SF2">
    <property type="entry name" value="MEMBRANE PROTEIN"/>
    <property type="match status" value="1"/>
</dbReference>
<dbReference type="EMBL" id="CP015756">
    <property type="protein sequence ID" value="APC42254.1"/>
    <property type="molecule type" value="Genomic_DNA"/>
</dbReference>
<evidence type="ECO:0000313" key="3">
    <source>
        <dbReference type="Proteomes" id="UP000182569"/>
    </source>
</evidence>
<feature type="transmembrane region" description="Helical" evidence="1">
    <location>
        <begin position="117"/>
        <end position="139"/>
    </location>
</feature>